<name>A0AAE4Y8K2_9RHOB</name>
<proteinExistence type="predicted"/>
<dbReference type="RefSeq" id="WP_168774775.1">
    <property type="nucleotide sequence ID" value="NZ_JAABNR010000008.1"/>
</dbReference>
<evidence type="ECO:0000313" key="2">
    <source>
        <dbReference type="Proteomes" id="UP001193501"/>
    </source>
</evidence>
<dbReference type="Proteomes" id="UP001193501">
    <property type="component" value="Unassembled WGS sequence"/>
</dbReference>
<organism evidence="1 2">
    <name type="scientific">Stagnihabitans tardus</name>
    <dbReference type="NCBI Taxonomy" id="2699202"/>
    <lineage>
        <taxon>Bacteria</taxon>
        <taxon>Pseudomonadati</taxon>
        <taxon>Pseudomonadota</taxon>
        <taxon>Alphaproteobacteria</taxon>
        <taxon>Rhodobacterales</taxon>
        <taxon>Paracoccaceae</taxon>
        <taxon>Stagnihabitans</taxon>
    </lineage>
</organism>
<evidence type="ECO:0000313" key="1">
    <source>
        <dbReference type="EMBL" id="NBZ87972.1"/>
    </source>
</evidence>
<sequence>MRETELMLKGYGLTTAELFYHMPDHPHVLNSFTWQEYDLAPDYPKLFGFIEFWQREIEGPLHSIRFCHRKLIGPAEWRNVVAEFRLH</sequence>
<dbReference type="InterPro" id="IPR009354">
    <property type="entry name" value="Usg"/>
</dbReference>
<protein>
    <submittedName>
        <fullName evidence="1">Aspartate-semialdehyde dehydrogenase</fullName>
    </submittedName>
</protein>
<keyword evidence="2" id="KW-1185">Reference proteome</keyword>
<dbReference type="Pfam" id="PF06233">
    <property type="entry name" value="Usg"/>
    <property type="match status" value="1"/>
</dbReference>
<dbReference type="AlphaFoldDB" id="A0AAE4Y8K2"/>
<comment type="caution">
    <text evidence="1">The sequence shown here is derived from an EMBL/GenBank/DDBJ whole genome shotgun (WGS) entry which is preliminary data.</text>
</comment>
<reference evidence="1" key="1">
    <citation type="submission" date="2020-01" db="EMBL/GenBank/DDBJ databases">
        <authorList>
            <person name="Chen W.-M."/>
        </authorList>
    </citation>
    <scope>NUCLEOTIDE SEQUENCE</scope>
    <source>
        <strain evidence="1">CYK-10</strain>
    </source>
</reference>
<dbReference type="EMBL" id="JAABNR010000008">
    <property type="protein sequence ID" value="NBZ87972.1"/>
    <property type="molecule type" value="Genomic_DNA"/>
</dbReference>
<accession>A0AAE4Y8K2</accession>
<gene>
    <name evidence="1" type="ORF">GV832_10315</name>
</gene>